<organism evidence="1 2">
    <name type="scientific">Actinomadura parmotrematis</name>
    <dbReference type="NCBI Taxonomy" id="2864039"/>
    <lineage>
        <taxon>Bacteria</taxon>
        <taxon>Bacillati</taxon>
        <taxon>Actinomycetota</taxon>
        <taxon>Actinomycetes</taxon>
        <taxon>Streptosporangiales</taxon>
        <taxon>Thermomonosporaceae</taxon>
        <taxon>Actinomadura</taxon>
    </lineage>
</organism>
<dbReference type="RefSeq" id="WP_220168307.1">
    <property type="nucleotide sequence ID" value="NZ_JAIBOA010000014.1"/>
</dbReference>
<sequence>MSGAGWYGVRCVIRHGERDEPSYEETITIWRAASPEEAMAKAEAETAETAEILGAKALGIVQSYFIGDEETVGEGTEVFSLIRESDLDADAYLDAFFDTGREYQRKTDG</sequence>
<comment type="caution">
    <text evidence="1">The sequence shown here is derived from an EMBL/GenBank/DDBJ whole genome shotgun (WGS) entry which is preliminary data.</text>
</comment>
<evidence type="ECO:0000313" key="2">
    <source>
        <dbReference type="Proteomes" id="UP000774570"/>
    </source>
</evidence>
<reference evidence="1 2" key="1">
    <citation type="submission" date="2021-07" db="EMBL/GenBank/DDBJ databases">
        <title>Actinomadura sp. PM05-2 isolated from lichen.</title>
        <authorList>
            <person name="Somphong A."/>
            <person name="Phongsopitanun W."/>
            <person name="Tanasupawat S."/>
            <person name="Peongsungnone V."/>
        </authorList>
    </citation>
    <scope>NUCLEOTIDE SEQUENCE [LARGE SCALE GENOMIC DNA]</scope>
    <source>
        <strain evidence="1 2">PM05-2</strain>
    </source>
</reference>
<dbReference type="Proteomes" id="UP000774570">
    <property type="component" value="Unassembled WGS sequence"/>
</dbReference>
<keyword evidence="2" id="KW-1185">Reference proteome</keyword>
<evidence type="ECO:0008006" key="3">
    <source>
        <dbReference type="Google" id="ProtNLM"/>
    </source>
</evidence>
<accession>A0ABS7FY66</accession>
<evidence type="ECO:0000313" key="1">
    <source>
        <dbReference type="EMBL" id="MBW8485080.1"/>
    </source>
</evidence>
<name>A0ABS7FY66_9ACTN</name>
<proteinExistence type="predicted"/>
<protein>
    <recommendedName>
        <fullName evidence="3">DUF4288 domain-containing protein</fullName>
    </recommendedName>
</protein>
<gene>
    <name evidence="1" type="ORF">K1Y72_22040</name>
</gene>
<dbReference type="EMBL" id="JAIBOA010000014">
    <property type="protein sequence ID" value="MBW8485080.1"/>
    <property type="molecule type" value="Genomic_DNA"/>
</dbReference>